<evidence type="ECO:0000256" key="4">
    <source>
        <dbReference type="ARBA" id="ARBA00022475"/>
    </source>
</evidence>
<feature type="transmembrane region" description="Helical" evidence="10">
    <location>
        <begin position="339"/>
        <end position="357"/>
    </location>
</feature>
<dbReference type="SUPFAM" id="SSF82866">
    <property type="entry name" value="Multidrug efflux transporter AcrB transmembrane domain"/>
    <property type="match status" value="2"/>
</dbReference>
<dbReference type="InterPro" id="IPR005665">
    <property type="entry name" value="SecF_bac"/>
</dbReference>
<dbReference type="EMBL" id="CP103423">
    <property type="protein sequence ID" value="UWD34348.1"/>
    <property type="molecule type" value="Genomic_DNA"/>
</dbReference>
<keyword evidence="4" id="KW-1003">Cell membrane</keyword>
<reference evidence="13" key="1">
    <citation type="submission" date="2022-08" db="EMBL/GenBank/DDBJ databases">
        <title>Complete genome sequence of Mycoplasma molare type strain H 542.</title>
        <authorList>
            <person name="Spergser J."/>
        </authorList>
    </citation>
    <scope>NUCLEOTIDE SEQUENCE</scope>
    <source>
        <strain evidence="13">H 542</strain>
    </source>
</reference>
<keyword evidence="3" id="KW-0813">Transport</keyword>
<evidence type="ECO:0000256" key="7">
    <source>
        <dbReference type="ARBA" id="ARBA00022989"/>
    </source>
</evidence>
<dbReference type="Pfam" id="PF22599">
    <property type="entry name" value="SecDF_P1_head"/>
    <property type="match status" value="1"/>
</dbReference>
<evidence type="ECO:0000256" key="6">
    <source>
        <dbReference type="ARBA" id="ARBA00022927"/>
    </source>
</evidence>
<dbReference type="Gene3D" id="1.20.1640.10">
    <property type="entry name" value="Multidrug efflux transporter AcrB transmembrane domain"/>
    <property type="match status" value="2"/>
</dbReference>
<dbReference type="PANTHER" id="PTHR30081">
    <property type="entry name" value="PROTEIN-EXPORT MEMBRANE PROTEIN SEC"/>
    <property type="match status" value="1"/>
</dbReference>
<feature type="domain" description="Protein export membrane protein SecD/SecF C-terminal" evidence="11">
    <location>
        <begin position="648"/>
        <end position="833"/>
    </location>
</feature>
<dbReference type="InterPro" id="IPR022645">
    <property type="entry name" value="SecD/SecF_bac"/>
</dbReference>
<evidence type="ECO:0000313" key="13">
    <source>
        <dbReference type="EMBL" id="UWD34348.1"/>
    </source>
</evidence>
<feature type="transmembrane region" description="Helical" evidence="10">
    <location>
        <begin position="466"/>
        <end position="485"/>
    </location>
</feature>
<dbReference type="PANTHER" id="PTHR30081:SF8">
    <property type="entry name" value="PROTEIN TRANSLOCASE SUBUNIT SECF"/>
    <property type="match status" value="1"/>
</dbReference>
<feature type="transmembrane region" description="Helical" evidence="10">
    <location>
        <begin position="437"/>
        <end position="460"/>
    </location>
</feature>
<accession>A0ABY5TUL8</accession>
<evidence type="ECO:0000259" key="12">
    <source>
        <dbReference type="Pfam" id="PF22599"/>
    </source>
</evidence>
<evidence type="ECO:0000256" key="3">
    <source>
        <dbReference type="ARBA" id="ARBA00022448"/>
    </source>
</evidence>
<dbReference type="InterPro" id="IPR022813">
    <property type="entry name" value="SecD/SecF_arch_bac"/>
</dbReference>
<keyword evidence="7 10" id="KW-1133">Transmembrane helix</keyword>
<evidence type="ECO:0000313" key="14">
    <source>
        <dbReference type="Proteomes" id="UP001058364"/>
    </source>
</evidence>
<dbReference type="InterPro" id="IPR054384">
    <property type="entry name" value="SecDF_P1_head"/>
</dbReference>
<gene>
    <name evidence="13" type="primary">secDF</name>
    <name evidence="13" type="ORF">NX772_00770</name>
</gene>
<dbReference type="NCBIfam" id="NF046001">
    <property type="entry name" value="SecDF_plasm"/>
    <property type="match status" value="1"/>
</dbReference>
<dbReference type="InterPro" id="IPR048634">
    <property type="entry name" value="SecD_SecF_C"/>
</dbReference>
<evidence type="ECO:0000256" key="10">
    <source>
        <dbReference type="SAM" id="Phobius"/>
    </source>
</evidence>
<protein>
    <recommendedName>
        <fullName evidence="2">Protein translocase subunit SecF</fullName>
    </recommendedName>
</protein>
<dbReference type="Pfam" id="PF02355">
    <property type="entry name" value="SecD_SecF_C"/>
    <property type="match status" value="2"/>
</dbReference>
<evidence type="ECO:0000256" key="1">
    <source>
        <dbReference type="ARBA" id="ARBA00004651"/>
    </source>
</evidence>
<feature type="transmembrane region" description="Helical" evidence="10">
    <location>
        <begin position="723"/>
        <end position="744"/>
    </location>
</feature>
<feature type="transmembrane region" description="Helical" evidence="10">
    <location>
        <begin position="364"/>
        <end position="384"/>
    </location>
</feature>
<organism evidence="13 14">
    <name type="scientific">Mesomycoplasma molare</name>
    <dbReference type="NCBI Taxonomy" id="171288"/>
    <lineage>
        <taxon>Bacteria</taxon>
        <taxon>Bacillati</taxon>
        <taxon>Mycoplasmatota</taxon>
        <taxon>Mycoplasmoidales</taxon>
        <taxon>Metamycoplasmataceae</taxon>
        <taxon>Mesomycoplasma</taxon>
    </lineage>
</organism>
<dbReference type="NCBIfam" id="TIGR00966">
    <property type="entry name" value="transloc_SecF"/>
    <property type="match status" value="1"/>
</dbReference>
<dbReference type="InterPro" id="IPR055344">
    <property type="entry name" value="SecD_SecF_C_bact"/>
</dbReference>
<feature type="transmembrane region" description="Helical" evidence="10">
    <location>
        <begin position="695"/>
        <end position="717"/>
    </location>
</feature>
<feature type="transmembrane region" description="Helical" evidence="10">
    <location>
        <begin position="396"/>
        <end position="417"/>
    </location>
</feature>
<dbReference type="NCBIfam" id="TIGR00916">
    <property type="entry name" value="2A0604s01"/>
    <property type="match status" value="1"/>
</dbReference>
<feature type="transmembrane region" description="Helical" evidence="10">
    <location>
        <begin position="780"/>
        <end position="797"/>
    </location>
</feature>
<evidence type="ECO:0000256" key="5">
    <source>
        <dbReference type="ARBA" id="ARBA00022692"/>
    </source>
</evidence>
<evidence type="ECO:0000256" key="9">
    <source>
        <dbReference type="ARBA" id="ARBA00023136"/>
    </source>
</evidence>
<evidence type="ECO:0000256" key="8">
    <source>
        <dbReference type="ARBA" id="ARBA00023010"/>
    </source>
</evidence>
<dbReference type="NCBIfam" id="NF009582">
    <property type="entry name" value="PRK13024.1-2"/>
    <property type="match status" value="1"/>
</dbReference>
<keyword evidence="14" id="KW-1185">Reference proteome</keyword>
<keyword evidence="9 10" id="KW-0472">Membrane</keyword>
<dbReference type="RefSeq" id="WP_027123153.1">
    <property type="nucleotide sequence ID" value="NZ_CP103423.1"/>
</dbReference>
<feature type="domain" description="Protein export membrane protein SecD/SecF C-terminal" evidence="11">
    <location>
        <begin position="322"/>
        <end position="493"/>
    </location>
</feature>
<dbReference type="PRINTS" id="PR01755">
    <property type="entry name" value="SECFTRNLCASE"/>
</dbReference>
<name>A0ABY5TUL8_9BACT</name>
<dbReference type="Proteomes" id="UP001058364">
    <property type="component" value="Chromosome"/>
</dbReference>
<proteinExistence type="predicted"/>
<feature type="transmembrane region" description="Helical" evidence="10">
    <location>
        <begin position="535"/>
        <end position="557"/>
    </location>
</feature>
<evidence type="ECO:0000256" key="2">
    <source>
        <dbReference type="ARBA" id="ARBA00015792"/>
    </source>
</evidence>
<feature type="transmembrane region" description="Helical" evidence="10">
    <location>
        <begin position="668"/>
        <end position="688"/>
    </location>
</feature>
<feature type="domain" description="SecDF P1 head subdomain" evidence="12">
    <location>
        <begin position="171"/>
        <end position="317"/>
    </location>
</feature>
<dbReference type="Gene3D" id="3.30.1360.200">
    <property type="match status" value="1"/>
</dbReference>
<keyword evidence="8" id="KW-0811">Translocation</keyword>
<sequence length="866" mass="97979">MKSFFKKIFSPKNWKRWFIAFFTFSSVISIITLGSNFYVSKNINKSIEYGGGAEVLVQVTTDENEVSSEIIKRADQSIFNRLTGGSGLNGTQVSIEGDARIRISKSGISTNEEIQAFTNEVISKQHVIITDINNKPLFFNEKFVSDLTLDFNDLDSWKENDYIAPFAPGGAKDEIDSNNRNLVSIKLKNKEAQLEWTKATEYISKKPAGQNLILVWLNLKDLINFAKSNYDIEWTHSNYNPYNFVYVNEDPNPKTVMDQNNQATIIQPVLKESQFNAKNYLISSAQVNEPLSGESFVIQGNFTSSAAKQLALNINYGTDNYSLKLLSSSFVPKDLGENAFNSAIIAGLVSVFIISIFMIVNYGLLGVISTISLSLYIFLTLLLFTTVRGEYSPSTIAALIIGIGMSVDANIISFELIKKEVYLGANVLKANSKSNKFSFSTILDSNVTTLLVAVILFFFGTKDIKGFAITLIFSVIFTLFVMLFFTKWITTLLIKTGVFENNKLLLGVRKKYISLYSRGYTPKIERPNYLLYNKFIHYIPIVIFVIGIIVFTTFSIINKDISKGMDLSLEFSGGTNILIETNNNDFDLLNLEKSKNIQLFLENKGIINNSGQITIQKIDQEKDIYNLVVRTNQNITELLSTINTELSNNFSNINIITYSISSEEAESLVSNAIVSVLIALLIVILYIIFRMKWTFAISAIISLLHNVIIVFLIFVIFRLEISPIFIAAILSIIGYSVNDTIVVFDRIKEIYKELAHKEVNDYERLKYIVNKTIKETIKRSIYTSLTTILTILILIIFRDSTDLYFNIALAVGVLFGTYSSLFIATNIWLLIETKRNKFKAQRIKKNYWNTEKIKEQTFAGINDFEV</sequence>
<evidence type="ECO:0000259" key="11">
    <source>
        <dbReference type="Pfam" id="PF02355"/>
    </source>
</evidence>
<keyword evidence="6" id="KW-0653">Protein transport</keyword>
<keyword evidence="5 10" id="KW-0812">Transmembrane</keyword>
<feature type="transmembrane region" description="Helical" evidence="10">
    <location>
        <begin position="803"/>
        <end position="831"/>
    </location>
</feature>
<comment type="subcellular location">
    <subcellularLocation>
        <location evidence="1">Cell membrane</location>
        <topology evidence="1">Multi-pass membrane protein</topology>
    </subcellularLocation>
</comment>